<sequence>MRDTKHNHTPPSRTPPPNDSEASTVTITEATRVAFQWGSADAIEDAAKAFNILMEKPFTQGFGAPLFAMLVEIRDLGIMKEAGDTTKLKALIADFEHLAKTERSR</sequence>
<evidence type="ECO:0000256" key="1">
    <source>
        <dbReference type="SAM" id="MobiDB-lite"/>
    </source>
</evidence>
<organism evidence="2 3">
    <name type="scientific">Vreelandella neptunia</name>
    <dbReference type="NCBI Taxonomy" id="115551"/>
    <lineage>
        <taxon>Bacteria</taxon>
        <taxon>Pseudomonadati</taxon>
        <taxon>Pseudomonadota</taxon>
        <taxon>Gammaproteobacteria</taxon>
        <taxon>Oceanospirillales</taxon>
        <taxon>Halomonadaceae</taxon>
        <taxon>Vreelandella</taxon>
    </lineage>
</organism>
<reference evidence="2 3" key="1">
    <citation type="submission" date="2023-11" db="EMBL/GenBank/DDBJ databases">
        <title>MicrobeMod: A computational toolkit for identifying prokaryotic methylation and restriction-modification with nanopore sequencing.</title>
        <authorList>
            <person name="Crits-Christoph A."/>
            <person name="Kang S.C."/>
            <person name="Lee H."/>
            <person name="Ostrov N."/>
        </authorList>
    </citation>
    <scope>NUCLEOTIDE SEQUENCE [LARGE SCALE GENOMIC DNA]</scope>
    <source>
        <strain evidence="2 3">ATCC BAA-805</strain>
    </source>
</reference>
<accession>A0ABZ0YIB7</accession>
<proteinExistence type="predicted"/>
<keyword evidence="3" id="KW-1185">Reference proteome</keyword>
<dbReference type="RefSeq" id="WP_223288924.1">
    <property type="nucleotide sequence ID" value="NZ_CP140255.1"/>
</dbReference>
<gene>
    <name evidence="2" type="ORF">SR894_17040</name>
</gene>
<evidence type="ECO:0000313" key="2">
    <source>
        <dbReference type="EMBL" id="WQH11845.1"/>
    </source>
</evidence>
<dbReference type="Proteomes" id="UP001324794">
    <property type="component" value="Chromosome"/>
</dbReference>
<protein>
    <submittedName>
        <fullName evidence="2">Uncharacterized protein</fullName>
    </submittedName>
</protein>
<name>A0ABZ0YIB7_9GAMM</name>
<feature type="region of interest" description="Disordered" evidence="1">
    <location>
        <begin position="1"/>
        <end position="23"/>
    </location>
</feature>
<evidence type="ECO:0000313" key="3">
    <source>
        <dbReference type="Proteomes" id="UP001324794"/>
    </source>
</evidence>
<dbReference type="EMBL" id="CP140255">
    <property type="protein sequence ID" value="WQH11845.1"/>
    <property type="molecule type" value="Genomic_DNA"/>
</dbReference>